<organism evidence="1 2">
    <name type="scientific">Trachymyrmex cornetzi</name>
    <dbReference type="NCBI Taxonomy" id="471704"/>
    <lineage>
        <taxon>Eukaryota</taxon>
        <taxon>Metazoa</taxon>
        <taxon>Ecdysozoa</taxon>
        <taxon>Arthropoda</taxon>
        <taxon>Hexapoda</taxon>
        <taxon>Insecta</taxon>
        <taxon>Pterygota</taxon>
        <taxon>Neoptera</taxon>
        <taxon>Endopterygota</taxon>
        <taxon>Hymenoptera</taxon>
        <taxon>Apocrita</taxon>
        <taxon>Aculeata</taxon>
        <taxon>Formicoidea</taxon>
        <taxon>Formicidae</taxon>
        <taxon>Myrmicinae</taxon>
        <taxon>Trachymyrmex</taxon>
    </lineage>
</organism>
<dbReference type="PANTHER" id="PTHR47018:SF3">
    <property type="entry name" value="MYCBP-ASSOCIATED PROTEIN"/>
    <property type="match status" value="1"/>
</dbReference>
<proteinExistence type="predicted"/>
<dbReference type="STRING" id="471704.A0A151J765"/>
<dbReference type="EMBL" id="KQ979800">
    <property type="protein sequence ID" value="KYN19070.1"/>
    <property type="molecule type" value="Genomic_DNA"/>
</dbReference>
<sequence length="346" mass="39954">MQYLTDKQEFEISKVLFYPFINASSSDYNTIYTAEVTSAEKAVCLGMKTCFITFDQPLYMKARDILAATLISDETFIVIRLGGFHMLMSFMGCIGYIMEGSDINQVLSLIYTEKTVDHILYGHAYARAVRAHVLLQLALSRIIFKHLESEKDFTVLLGSNSDFFSKCNTLQTETVHVADILENNEFKQWAEIFEKRLREIENKGKTAKLWISYFRMVSIVKDFIVTEKMGDWALHLRCVELMIPYFHSAGHFPYAKSSQIYLQDMQELKQKMDPDSPLANLQKKCFTARRTDNFFAGIHTDQTIEQTFMKSMSVESGPFRRGATDSVVHQCHRAGEVNFFYVWSFD</sequence>
<evidence type="ECO:0000313" key="1">
    <source>
        <dbReference type="EMBL" id="KYN19070.1"/>
    </source>
</evidence>
<dbReference type="AlphaFoldDB" id="A0A151J765"/>
<keyword evidence="2" id="KW-1185">Reference proteome</keyword>
<name>A0A151J765_9HYME</name>
<protein>
    <submittedName>
        <fullName evidence="1">Uncharacterized protein</fullName>
    </submittedName>
</protein>
<accession>A0A151J765</accession>
<dbReference type="Proteomes" id="UP000078492">
    <property type="component" value="Unassembled WGS sequence"/>
</dbReference>
<gene>
    <name evidence="1" type="ORF">ALC57_08602</name>
</gene>
<dbReference type="PANTHER" id="PTHR47018">
    <property type="entry name" value="CXC DOMAIN-CONTAINING PROTEIN-RELATED"/>
    <property type="match status" value="1"/>
</dbReference>
<evidence type="ECO:0000313" key="2">
    <source>
        <dbReference type="Proteomes" id="UP000078492"/>
    </source>
</evidence>
<reference evidence="1 2" key="1">
    <citation type="submission" date="2015-09" db="EMBL/GenBank/DDBJ databases">
        <title>Trachymyrmex cornetzi WGS genome.</title>
        <authorList>
            <person name="Nygaard S."/>
            <person name="Hu H."/>
            <person name="Boomsma J."/>
            <person name="Zhang G."/>
        </authorList>
    </citation>
    <scope>NUCLEOTIDE SEQUENCE [LARGE SCALE GENOMIC DNA]</scope>
    <source>
        <strain evidence="1">Tcor2-1</strain>
        <tissue evidence="1">Whole body</tissue>
    </source>
</reference>